<evidence type="ECO:0000313" key="3">
    <source>
        <dbReference type="WBParaSite" id="Hba_16200"/>
    </source>
</evidence>
<evidence type="ECO:0000256" key="1">
    <source>
        <dbReference type="SAM" id="MobiDB-lite"/>
    </source>
</evidence>
<proteinExistence type="predicted"/>
<feature type="region of interest" description="Disordered" evidence="1">
    <location>
        <begin position="37"/>
        <end position="61"/>
    </location>
</feature>
<accession>A0A1I7XFB1</accession>
<protein>
    <submittedName>
        <fullName evidence="3">Brix domain-containing protein</fullName>
    </submittedName>
</protein>
<dbReference type="InterPro" id="IPR008569">
    <property type="entry name" value="DUF851"/>
</dbReference>
<reference evidence="3" key="1">
    <citation type="submission" date="2016-11" db="UniProtKB">
        <authorList>
            <consortium name="WormBaseParasite"/>
        </authorList>
    </citation>
    <scope>IDENTIFICATION</scope>
</reference>
<dbReference type="AlphaFoldDB" id="A0A1I7XFB1"/>
<organism evidence="2 3">
    <name type="scientific">Heterorhabditis bacteriophora</name>
    <name type="common">Entomopathogenic nematode worm</name>
    <dbReference type="NCBI Taxonomy" id="37862"/>
    <lineage>
        <taxon>Eukaryota</taxon>
        <taxon>Metazoa</taxon>
        <taxon>Ecdysozoa</taxon>
        <taxon>Nematoda</taxon>
        <taxon>Chromadorea</taxon>
        <taxon>Rhabditida</taxon>
        <taxon>Rhabditina</taxon>
        <taxon>Rhabditomorpha</taxon>
        <taxon>Strongyloidea</taxon>
        <taxon>Heterorhabditidae</taxon>
        <taxon>Heterorhabditis</taxon>
    </lineage>
</organism>
<dbReference type="WBParaSite" id="Hba_16200">
    <property type="protein sequence ID" value="Hba_16200"/>
    <property type="gene ID" value="Hba_16200"/>
</dbReference>
<sequence>MQHAKSIQQLYREDIKILPSGNPVIKNNNNNGKLFVEGQPFWTKQRRPTDEDKKDSDTEDDLPLNSEVIIDVNERKIELVNMPSIPVVLDPMNEVEVLKRRDKLFFSKDVLFGNTVRNMINLSEQIPTLIVTKRDKSLGIHFTEPSTAMSYSRLSTFIINQGDHVEKRIM</sequence>
<dbReference type="Pfam" id="PF05867">
    <property type="entry name" value="DUF851"/>
    <property type="match status" value="1"/>
</dbReference>
<name>A0A1I7XFB1_HETBA</name>
<dbReference type="Proteomes" id="UP000095283">
    <property type="component" value="Unplaced"/>
</dbReference>
<feature type="compositionally biased region" description="Basic and acidic residues" evidence="1">
    <location>
        <begin position="47"/>
        <end position="56"/>
    </location>
</feature>
<keyword evidence="2" id="KW-1185">Reference proteome</keyword>
<evidence type="ECO:0000313" key="2">
    <source>
        <dbReference type="Proteomes" id="UP000095283"/>
    </source>
</evidence>